<feature type="transmembrane region" description="Helical" evidence="10">
    <location>
        <begin position="12"/>
        <end position="31"/>
    </location>
</feature>
<comment type="pathway">
    <text evidence="2">Glycolipid biosynthesis; glycosylphosphatidylinositol-anchor biosynthesis.</text>
</comment>
<evidence type="ECO:0000256" key="10">
    <source>
        <dbReference type="SAM" id="Phobius"/>
    </source>
</evidence>
<gene>
    <name evidence="11" type="primary">GPI17</name>
    <name evidence="11" type="ORF">MEQU1_003306</name>
</gene>
<evidence type="ECO:0000256" key="8">
    <source>
        <dbReference type="ARBA" id="ARBA00023136"/>
    </source>
</evidence>
<evidence type="ECO:0000256" key="9">
    <source>
        <dbReference type="ARBA" id="ARBA00023180"/>
    </source>
</evidence>
<dbReference type="GO" id="GO:0016255">
    <property type="term" value="P:attachment of GPI anchor to protein"/>
    <property type="evidence" value="ECO:0007669"/>
    <property type="project" value="InterPro"/>
</dbReference>
<comment type="subcellular location">
    <subcellularLocation>
        <location evidence="1">Endoplasmic reticulum membrane</location>
        <topology evidence="1">Multi-pass membrane protein</topology>
    </subcellularLocation>
</comment>
<keyword evidence="4" id="KW-0337">GPI-anchor biosynthesis</keyword>
<dbReference type="PANTHER" id="PTHR21072:SF13">
    <property type="entry name" value="GPI TRANSAMIDASE COMPONENT PIG-S"/>
    <property type="match status" value="1"/>
</dbReference>
<evidence type="ECO:0000313" key="12">
    <source>
        <dbReference type="Proteomes" id="UP001214415"/>
    </source>
</evidence>
<organism evidence="11 12">
    <name type="scientific">Malassezia equina</name>
    <dbReference type="NCBI Taxonomy" id="1381935"/>
    <lineage>
        <taxon>Eukaryota</taxon>
        <taxon>Fungi</taxon>
        <taxon>Dikarya</taxon>
        <taxon>Basidiomycota</taxon>
        <taxon>Ustilaginomycotina</taxon>
        <taxon>Malasseziomycetes</taxon>
        <taxon>Malasseziales</taxon>
        <taxon>Malasseziaceae</taxon>
        <taxon>Malassezia</taxon>
    </lineage>
</organism>
<dbReference type="GO" id="GO:0042765">
    <property type="term" value="C:GPI-anchor transamidase complex"/>
    <property type="evidence" value="ECO:0007669"/>
    <property type="project" value="InterPro"/>
</dbReference>
<name>A0AAF0EHL5_9BASI</name>
<dbReference type="InterPro" id="IPR019540">
    <property type="entry name" value="PtdIno-glycan_biosynth_class_S"/>
</dbReference>
<comment type="similarity">
    <text evidence="3">Belongs to the PIGS family.</text>
</comment>
<evidence type="ECO:0000256" key="4">
    <source>
        <dbReference type="ARBA" id="ARBA00022502"/>
    </source>
</evidence>
<evidence type="ECO:0000256" key="7">
    <source>
        <dbReference type="ARBA" id="ARBA00022989"/>
    </source>
</evidence>
<keyword evidence="9" id="KW-0325">Glycoprotein</keyword>
<accession>A0AAF0EHL5</accession>
<dbReference type="GO" id="GO:0006506">
    <property type="term" value="P:GPI anchor biosynthetic process"/>
    <property type="evidence" value="ECO:0007669"/>
    <property type="project" value="UniProtKB-KW"/>
</dbReference>
<reference evidence="11" key="1">
    <citation type="submission" date="2023-03" db="EMBL/GenBank/DDBJ databases">
        <title>Mating type loci evolution in Malassezia.</title>
        <authorList>
            <person name="Coelho M.A."/>
        </authorList>
    </citation>
    <scope>NUCLEOTIDE SEQUENCE</scope>
    <source>
        <strain evidence="11">CBS 12830</strain>
    </source>
</reference>
<protein>
    <submittedName>
        <fullName evidence="11">GPI transamidase component</fullName>
    </submittedName>
</protein>
<dbReference type="Proteomes" id="UP001214415">
    <property type="component" value="Chromosome 7"/>
</dbReference>
<sequence length="504" mass="57401">MMSVQDTRVHMRIFAAFVAIIVMALPVWWYLTTIERLPLPTERVRAYQERGTCPVTNAFQLCVDEPIGTDTVMDTLSEISYMEELAGVDEHLCLDISFSDTCDPIPSLEPPRDIQRPLRVPIENADDASQKVQKYMARYLGLPCEHVQQCKNRTAEDARVISYAPRLRLVFSLLQEDASRGHAVHTWDLPSALETMEVPALAPLRRILDAMAPVHSIELESQIQWYAPLEFEPKAETWNEKTVHIASMDDVRVFINSPQWSLESYSTHNTSTAVDERTLHFVLFLPSELHTPLYVKKEDQTLVEQPAWLVPQWGGVVVWNRADSLRDEPLLTLDELQEPVRLFTQQLTTLLGIEMEDVDIDDHEALAFAVEGLQWRRTLEMARGAVETLASIDRLVRKILNLGVNERVRDTFIASLDLLDACDASLQGLNSSVSTALSHASDAYQLASQSFYDPSMLAMLYFPEEHKYAVYFPLFGPLFLPLLIALVREIKHRRARRSVEARDS</sequence>
<evidence type="ECO:0000256" key="2">
    <source>
        <dbReference type="ARBA" id="ARBA00004687"/>
    </source>
</evidence>
<keyword evidence="12" id="KW-1185">Reference proteome</keyword>
<dbReference type="EMBL" id="CP119906">
    <property type="protein sequence ID" value="WFD24603.1"/>
    <property type="molecule type" value="Genomic_DNA"/>
</dbReference>
<keyword evidence="7 10" id="KW-1133">Transmembrane helix</keyword>
<proteinExistence type="inferred from homology"/>
<evidence type="ECO:0000256" key="5">
    <source>
        <dbReference type="ARBA" id="ARBA00022692"/>
    </source>
</evidence>
<keyword evidence="8 10" id="KW-0472">Membrane</keyword>
<evidence type="ECO:0000256" key="6">
    <source>
        <dbReference type="ARBA" id="ARBA00022824"/>
    </source>
</evidence>
<evidence type="ECO:0000313" key="11">
    <source>
        <dbReference type="EMBL" id="WFD24603.1"/>
    </source>
</evidence>
<evidence type="ECO:0000256" key="3">
    <source>
        <dbReference type="ARBA" id="ARBA00005316"/>
    </source>
</evidence>
<dbReference type="PANTHER" id="PTHR21072">
    <property type="entry name" value="GPI TRANSAMIDASE COMPONENT PIG-S"/>
    <property type="match status" value="1"/>
</dbReference>
<dbReference type="AlphaFoldDB" id="A0AAF0EHL5"/>
<feature type="transmembrane region" description="Helical" evidence="10">
    <location>
        <begin position="468"/>
        <end position="487"/>
    </location>
</feature>
<dbReference type="Pfam" id="PF10510">
    <property type="entry name" value="PIG-S"/>
    <property type="match status" value="2"/>
</dbReference>
<evidence type="ECO:0000256" key="1">
    <source>
        <dbReference type="ARBA" id="ARBA00004477"/>
    </source>
</evidence>
<keyword evidence="6" id="KW-0256">Endoplasmic reticulum</keyword>
<keyword evidence="5 10" id="KW-0812">Transmembrane</keyword>